<gene>
    <name evidence="3" type="ORF">GCM10011357_34350</name>
</gene>
<feature type="compositionally biased region" description="Low complexity" evidence="1">
    <location>
        <begin position="56"/>
        <end position="71"/>
    </location>
</feature>
<feature type="signal peptide" evidence="2">
    <location>
        <begin position="1"/>
        <end position="20"/>
    </location>
</feature>
<evidence type="ECO:0000256" key="1">
    <source>
        <dbReference type="SAM" id="MobiDB-lite"/>
    </source>
</evidence>
<dbReference type="EMBL" id="BMGJ01000018">
    <property type="protein sequence ID" value="GGD76453.1"/>
    <property type="molecule type" value="Genomic_DNA"/>
</dbReference>
<keyword evidence="4" id="KW-1185">Reference proteome</keyword>
<feature type="region of interest" description="Disordered" evidence="1">
    <location>
        <begin position="54"/>
        <end position="94"/>
    </location>
</feature>
<comment type="caution">
    <text evidence="3">The sequence shown here is derived from an EMBL/GenBank/DDBJ whole genome shotgun (WGS) entry which is preliminary data.</text>
</comment>
<proteinExistence type="predicted"/>
<evidence type="ECO:0000313" key="4">
    <source>
        <dbReference type="Proteomes" id="UP000614272"/>
    </source>
</evidence>
<evidence type="ECO:0000313" key="3">
    <source>
        <dbReference type="EMBL" id="GGD76453.1"/>
    </source>
</evidence>
<evidence type="ECO:0008006" key="5">
    <source>
        <dbReference type="Google" id="ProtNLM"/>
    </source>
</evidence>
<sequence length="169" mass="19260">MKISVFLIIPALFMGAAAQAETLADAMQQCSKEENSLKRLVCYDRLSKDLRQFENSPLPQSSQSLSSSAHSDSARPESESPSTQMQEFGLPEKSEMISEDKILVSVAEKRRNARGKWVLEFTNGQMWEQTDSQDYYFPDGQIYIEKGFLGAFFLGSEESKRRMRVKRIQ</sequence>
<name>A0ABQ1RP37_9ALTE</name>
<keyword evidence="2" id="KW-0732">Signal</keyword>
<evidence type="ECO:0000256" key="2">
    <source>
        <dbReference type="SAM" id="SignalP"/>
    </source>
</evidence>
<dbReference type="Proteomes" id="UP000614272">
    <property type="component" value="Unassembled WGS sequence"/>
</dbReference>
<accession>A0ABQ1RP37</accession>
<organism evidence="3 4">
    <name type="scientific">Lacimicrobium alkaliphilum</name>
    <dbReference type="NCBI Taxonomy" id="1526571"/>
    <lineage>
        <taxon>Bacteria</taxon>
        <taxon>Pseudomonadati</taxon>
        <taxon>Pseudomonadota</taxon>
        <taxon>Gammaproteobacteria</taxon>
        <taxon>Alteromonadales</taxon>
        <taxon>Alteromonadaceae</taxon>
        <taxon>Lacimicrobium</taxon>
    </lineage>
</organism>
<dbReference type="RefSeq" id="WP_099036073.1">
    <property type="nucleotide sequence ID" value="NZ_BMGJ01000018.1"/>
</dbReference>
<feature type="chain" id="PRO_5045906012" description="Lipoprotein" evidence="2">
    <location>
        <begin position="21"/>
        <end position="169"/>
    </location>
</feature>
<protein>
    <recommendedName>
        <fullName evidence="5">Lipoprotein</fullName>
    </recommendedName>
</protein>
<reference evidence="4" key="1">
    <citation type="journal article" date="2019" name="Int. J. Syst. Evol. Microbiol.">
        <title>The Global Catalogue of Microorganisms (GCM) 10K type strain sequencing project: providing services to taxonomists for standard genome sequencing and annotation.</title>
        <authorList>
            <consortium name="The Broad Institute Genomics Platform"/>
            <consortium name="The Broad Institute Genome Sequencing Center for Infectious Disease"/>
            <person name="Wu L."/>
            <person name="Ma J."/>
        </authorList>
    </citation>
    <scope>NUCLEOTIDE SEQUENCE [LARGE SCALE GENOMIC DNA]</scope>
    <source>
        <strain evidence="4">CGMCC 1.12923</strain>
    </source>
</reference>